<dbReference type="EMBL" id="JNAM01000011">
    <property type="protein sequence ID" value="KGF96781.1"/>
    <property type="molecule type" value="Genomic_DNA"/>
</dbReference>
<reference evidence="2" key="1">
    <citation type="journal article" date="2014" name="Sci. Data">
        <title>Genomes of diverse isolates of the marine cyanobacterium Prochlorococcus.</title>
        <authorList>
            <person name="Biller S."/>
            <person name="Berube P."/>
            <person name="Thompson J."/>
            <person name="Kelly L."/>
            <person name="Roggensack S."/>
            <person name="Awad L."/>
            <person name="Roache-Johnson K."/>
            <person name="Ding H."/>
            <person name="Giovannoni S.J."/>
            <person name="Moore L.R."/>
            <person name="Chisholm S.W."/>
        </authorList>
    </citation>
    <scope>NUCLEOTIDE SEQUENCE [LARGE SCALE GENOMIC DNA]</scope>
    <source>
        <strain evidence="2">MIT 9302</strain>
    </source>
</reference>
<accession>A0A0A2A7H4</accession>
<sequence length="42" mass="5103">MHQWLLNTFQVQLKAFLSNCIGFQFLEKRIFPLKKEGFIPQY</sequence>
<comment type="caution">
    <text evidence="1">The sequence shown here is derived from an EMBL/GenBank/DDBJ whole genome shotgun (WGS) entry which is preliminary data.</text>
</comment>
<name>A0A0A2A7H4_PROMR</name>
<organism evidence="1 2">
    <name type="scientific">Prochlorococcus marinus str. MIT 9302</name>
    <dbReference type="NCBI Taxonomy" id="74545"/>
    <lineage>
        <taxon>Bacteria</taxon>
        <taxon>Bacillati</taxon>
        <taxon>Cyanobacteriota</taxon>
        <taxon>Cyanophyceae</taxon>
        <taxon>Synechococcales</taxon>
        <taxon>Prochlorococcaceae</taxon>
        <taxon>Prochlorococcus</taxon>
    </lineage>
</organism>
<gene>
    <name evidence="1" type="ORF">EU96_1417</name>
</gene>
<proteinExistence type="predicted"/>
<dbReference type="AlphaFoldDB" id="A0A0A2A7H4"/>
<dbReference type="Proteomes" id="UP000030445">
    <property type="component" value="Unassembled WGS sequence"/>
</dbReference>
<protein>
    <submittedName>
        <fullName evidence="1">Uncharacterized protein</fullName>
    </submittedName>
</protein>
<evidence type="ECO:0000313" key="2">
    <source>
        <dbReference type="Proteomes" id="UP000030445"/>
    </source>
</evidence>
<evidence type="ECO:0000313" key="1">
    <source>
        <dbReference type="EMBL" id="KGF96781.1"/>
    </source>
</evidence>